<dbReference type="PANTHER" id="PTHR10426:SF21">
    <property type="entry name" value="PROTEIN STRICTOSIDINE SYNTHASE-LIKE 13"/>
    <property type="match status" value="1"/>
</dbReference>
<dbReference type="FunFam" id="2.120.10.30:FF:000032">
    <property type="entry name" value="Protein STRICTOSIDINE SYNTHASE-LIKE 13"/>
    <property type="match status" value="1"/>
</dbReference>
<evidence type="ECO:0000256" key="4">
    <source>
        <dbReference type="ARBA" id="ARBA00022729"/>
    </source>
</evidence>
<dbReference type="EMBL" id="JADGMS010000007">
    <property type="protein sequence ID" value="KAF9679168.1"/>
    <property type="molecule type" value="Genomic_DNA"/>
</dbReference>
<dbReference type="InterPro" id="IPR011042">
    <property type="entry name" value="6-blade_b-propeller_TolB-like"/>
</dbReference>
<dbReference type="GO" id="GO:0005773">
    <property type="term" value="C:vacuole"/>
    <property type="evidence" value="ECO:0007669"/>
    <property type="project" value="UniProtKB-SubCell"/>
</dbReference>
<comment type="subcellular location">
    <subcellularLocation>
        <location evidence="1">Vacuole</location>
    </subcellularLocation>
</comment>
<dbReference type="GO" id="GO:0016787">
    <property type="term" value="F:hydrolase activity"/>
    <property type="evidence" value="ECO:0007669"/>
    <property type="project" value="TreeGrafter"/>
</dbReference>
<evidence type="ECO:0000259" key="6">
    <source>
        <dbReference type="Pfam" id="PF03088"/>
    </source>
</evidence>
<dbReference type="Gene3D" id="2.120.10.30">
    <property type="entry name" value="TolB, C-terminal domain"/>
    <property type="match status" value="1"/>
</dbReference>
<gene>
    <name evidence="7" type="ORF">SADUNF_Sadunf07G0112000</name>
</gene>
<evidence type="ECO:0000256" key="1">
    <source>
        <dbReference type="ARBA" id="ARBA00004116"/>
    </source>
</evidence>
<comment type="similarity">
    <text evidence="2">Belongs to the strictosidine synthase family.</text>
</comment>
<organism evidence="7 8">
    <name type="scientific">Salix dunnii</name>
    <dbReference type="NCBI Taxonomy" id="1413687"/>
    <lineage>
        <taxon>Eukaryota</taxon>
        <taxon>Viridiplantae</taxon>
        <taxon>Streptophyta</taxon>
        <taxon>Embryophyta</taxon>
        <taxon>Tracheophyta</taxon>
        <taxon>Spermatophyta</taxon>
        <taxon>Magnoliopsida</taxon>
        <taxon>eudicotyledons</taxon>
        <taxon>Gunneridae</taxon>
        <taxon>Pentapetalae</taxon>
        <taxon>rosids</taxon>
        <taxon>fabids</taxon>
        <taxon>Malpighiales</taxon>
        <taxon>Salicaceae</taxon>
        <taxon>Saliceae</taxon>
        <taxon>Salix</taxon>
    </lineage>
</organism>
<dbReference type="Pfam" id="PF03088">
    <property type="entry name" value="Str_synth"/>
    <property type="match status" value="1"/>
</dbReference>
<dbReference type="GO" id="GO:0012505">
    <property type="term" value="C:endomembrane system"/>
    <property type="evidence" value="ECO:0007669"/>
    <property type="project" value="TreeGrafter"/>
</dbReference>
<feature type="domain" description="Strictosidine synthase conserved region" evidence="6">
    <location>
        <begin position="357"/>
        <end position="443"/>
    </location>
</feature>
<dbReference type="PANTHER" id="PTHR10426">
    <property type="entry name" value="STRICTOSIDINE SYNTHASE-RELATED"/>
    <property type="match status" value="1"/>
</dbReference>
<dbReference type="InterPro" id="IPR018119">
    <property type="entry name" value="Strictosidine_synth_cons-reg"/>
</dbReference>
<keyword evidence="5" id="KW-0325">Glycoprotein</keyword>
<keyword evidence="4" id="KW-0732">Signal</keyword>
<keyword evidence="8" id="KW-1185">Reference proteome</keyword>
<comment type="caution">
    <text evidence="7">The sequence shown here is derived from an EMBL/GenBank/DDBJ whole genome shotgun (WGS) entry which is preliminary data.</text>
</comment>
<dbReference type="SUPFAM" id="SSF63829">
    <property type="entry name" value="Calcium-dependent phosphotriesterase"/>
    <property type="match status" value="1"/>
</dbReference>
<accession>A0A835K145</accession>
<dbReference type="AlphaFoldDB" id="A0A835K145"/>
<evidence type="ECO:0000256" key="5">
    <source>
        <dbReference type="ARBA" id="ARBA00023180"/>
    </source>
</evidence>
<protein>
    <recommendedName>
        <fullName evidence="6">Strictosidine synthase conserved region domain-containing protein</fullName>
    </recommendedName>
</protein>
<evidence type="ECO:0000256" key="2">
    <source>
        <dbReference type="ARBA" id="ARBA00009191"/>
    </source>
</evidence>
<evidence type="ECO:0000313" key="7">
    <source>
        <dbReference type="EMBL" id="KAF9679168.1"/>
    </source>
</evidence>
<keyword evidence="3" id="KW-0926">Vacuole</keyword>
<dbReference type="Pfam" id="PF20067">
    <property type="entry name" value="SSL_N"/>
    <property type="match status" value="1"/>
</dbReference>
<name>A0A835K145_9ROSI</name>
<dbReference type="Proteomes" id="UP000657918">
    <property type="component" value="Unassembled WGS sequence"/>
</dbReference>
<proteinExistence type="inferred from homology"/>
<sequence>MVLGTLKQHVLTTFLFLSTAPIDQEKKMKTMSSNILQKIFLQLQIETLVRCRQRSFNFQLVAICKPEGGSSDSYDKTTAAAFERNSEPSLDFSVENSSQGLLCVRSKVRGWAAKKFRLVSLPPDFQNSKARVDVDVGLFEDSISFCGYDHSLNPGSAEILRMEKKGSQRDGTLLQHPLLLLLALAIGFVIMDPFKMGPLGHHDFKPVKHDLAPFKQVMENWPRDNKSRLGSGNLEFVDEVFGPESLEFDSLGRGPYAGLADGRVVRWMGEDVGWETFALVSTNWSEKLCARGVDSTTSKQWKHEKLCGRPLGLRFHKESGNLYIADAYYGLLVVGPEGGLATPLATHVRGDPILFANDLDIHKNGSIFFTDTSKRYDRVDHFFILLEGESTGRLLRYDPPTQTTHIVLDGLAFPNGVQLSKDQTFLVFTETTNCRIMKYWLEGPSTGRVELVANLPGFPDNVRLNEKGQFWVAIDCCRTVSQELLIQNPWMKNVYFRLPIRMKYLARLVGMKMYTVVSLFDENGEILDVLEDTKGAVMKLVSEVREVEGKLWIGTVAHNHIATLSYP</sequence>
<reference evidence="7 8" key="1">
    <citation type="submission" date="2020-10" db="EMBL/GenBank/DDBJ databases">
        <title>Plant Genome Project.</title>
        <authorList>
            <person name="Zhang R.-G."/>
        </authorList>
    </citation>
    <scope>NUCLEOTIDE SEQUENCE [LARGE SCALE GENOMIC DNA]</scope>
    <source>
        <strain evidence="7">FAFU-HL-1</strain>
        <tissue evidence="7">Leaf</tissue>
    </source>
</reference>
<dbReference type="OrthoDB" id="5307922at2759"/>
<evidence type="ECO:0000313" key="8">
    <source>
        <dbReference type="Proteomes" id="UP000657918"/>
    </source>
</evidence>
<evidence type="ECO:0000256" key="3">
    <source>
        <dbReference type="ARBA" id="ARBA00022554"/>
    </source>
</evidence>